<evidence type="ECO:0000313" key="2">
    <source>
        <dbReference type="Proteomes" id="UP000289323"/>
    </source>
</evidence>
<proteinExistence type="predicted"/>
<dbReference type="Proteomes" id="UP000289323">
    <property type="component" value="Unassembled WGS sequence"/>
</dbReference>
<name>A0A3S4F0R7_9PEZI</name>
<evidence type="ECO:0000313" key="1">
    <source>
        <dbReference type="EMBL" id="SPQ21258.1"/>
    </source>
</evidence>
<sequence length="15" mass="1863">MFEVDWSDYTTERIA</sequence>
<accession>A0A3S4F0R7</accession>
<reference evidence="1 2" key="1">
    <citation type="submission" date="2018-04" db="EMBL/GenBank/DDBJ databases">
        <authorList>
            <person name="Huttner S."/>
            <person name="Dainat J."/>
        </authorList>
    </citation>
    <scope>NUCLEOTIDE SEQUENCE [LARGE SCALE GENOMIC DNA]</scope>
</reference>
<gene>
    <name evidence="1" type="ORF">TT172_LOCUS3677</name>
</gene>
<dbReference type="EMBL" id="OUUZ01000008">
    <property type="protein sequence ID" value="SPQ21258.1"/>
    <property type="molecule type" value="Genomic_DNA"/>
</dbReference>
<organism evidence="1 2">
    <name type="scientific">Thermothielavioides terrestris</name>
    <dbReference type="NCBI Taxonomy" id="2587410"/>
    <lineage>
        <taxon>Eukaryota</taxon>
        <taxon>Fungi</taxon>
        <taxon>Dikarya</taxon>
        <taxon>Ascomycota</taxon>
        <taxon>Pezizomycotina</taxon>
        <taxon>Sordariomycetes</taxon>
        <taxon>Sordariomycetidae</taxon>
        <taxon>Sordariales</taxon>
        <taxon>Chaetomiaceae</taxon>
        <taxon>Thermothielavioides</taxon>
    </lineage>
</organism>
<protein>
    <submittedName>
        <fullName evidence="1">3e17fce8-9319-44f7-8b81-3db51d3f0a08</fullName>
    </submittedName>
</protein>